<accession>A0ABW3UBQ7</accession>
<dbReference type="Proteomes" id="UP001597264">
    <property type="component" value="Unassembled WGS sequence"/>
</dbReference>
<organism evidence="1 2">
    <name type="scientific">Microbulbifer celer</name>
    <dbReference type="NCBI Taxonomy" id="435905"/>
    <lineage>
        <taxon>Bacteria</taxon>
        <taxon>Pseudomonadati</taxon>
        <taxon>Pseudomonadota</taxon>
        <taxon>Gammaproteobacteria</taxon>
        <taxon>Cellvibrionales</taxon>
        <taxon>Microbulbiferaceae</taxon>
        <taxon>Microbulbifer</taxon>
    </lineage>
</organism>
<keyword evidence="2" id="KW-1185">Reference proteome</keyword>
<name>A0ABW3UBQ7_9GAMM</name>
<evidence type="ECO:0000313" key="2">
    <source>
        <dbReference type="Proteomes" id="UP001597264"/>
    </source>
</evidence>
<evidence type="ECO:0000313" key="1">
    <source>
        <dbReference type="EMBL" id="MFD1218363.1"/>
    </source>
</evidence>
<reference evidence="2" key="1">
    <citation type="journal article" date="2019" name="Int. J. Syst. Evol. Microbiol.">
        <title>The Global Catalogue of Microorganisms (GCM) 10K type strain sequencing project: providing services to taxonomists for standard genome sequencing and annotation.</title>
        <authorList>
            <consortium name="The Broad Institute Genomics Platform"/>
            <consortium name="The Broad Institute Genome Sequencing Center for Infectious Disease"/>
            <person name="Wu L."/>
            <person name="Ma J."/>
        </authorList>
    </citation>
    <scope>NUCLEOTIDE SEQUENCE [LARGE SCALE GENOMIC DNA]</scope>
    <source>
        <strain evidence="2">CCUG 54356</strain>
    </source>
</reference>
<dbReference type="RefSeq" id="WP_230435131.1">
    <property type="nucleotide sequence ID" value="NZ_CP087715.1"/>
</dbReference>
<gene>
    <name evidence="1" type="ORF">ACFQ2X_17310</name>
</gene>
<dbReference type="EMBL" id="JBHTLR010000034">
    <property type="protein sequence ID" value="MFD1218363.1"/>
    <property type="molecule type" value="Genomic_DNA"/>
</dbReference>
<protein>
    <recommendedName>
        <fullName evidence="3">YD repeat-containing protein</fullName>
    </recommendedName>
</protein>
<comment type="caution">
    <text evidence="1">The sequence shown here is derived from an EMBL/GenBank/DDBJ whole genome shotgun (WGS) entry which is preliminary data.</text>
</comment>
<sequence>MAVSAAAQAVDIERPKVQIVDEFGVNMVTGQVTHGLDTVSIGGAMGLSHRISVYANDFAFLNYRGFSDNLRAQTRYVNLSQEATYSPKAVLRVSDFVDSADFRVEVNGARVEQFHSTPPPYTYIAVGDERHTLVSNGALLEWTKPDGTIVKFTRAANAAAGATGLLSEIIRPNGFTITVTPGGMGIQSNTGFQLKSIYAQDSRPMDKPDNPDLIGVPTALTSAASGWSSANPKQVKAINNAVEFCAPTAQDCSLTNPWPTATFDWPAGMPRTMFIGESTVKVTDAQGGITKYRFSAYDLAYSESGVVEPYVPGTEFSPRLVGITPAGSNSEHFTYDFKNIFTFNDSIIGSWVHRARTAGVVTKATSLDRPSGYSMLQNYMGSATVNNGGGGVTNVVLSSVQGNPDAISFANTEDGQINFAPSARNWPIDFYKLSGPPERYEYTRGNLTKVKYLIDGVYRTHREAKYPDNCTSTTRKTCNKPVWIRDANGNTTDYTYHPESGQVATITYPPNKHGIRAQTRYEYTSLRAQYFNSGSSKISGTPIWMKTAEKYCINSSSAGNGCVGGDEVITRFEYDHDNLLLTGVTVSEPGGPTLRTCYQYDIYGNQIGVTKPKAGLSQCN</sequence>
<proteinExistence type="predicted"/>
<dbReference type="Gene3D" id="2.180.10.10">
    <property type="entry name" value="RHS repeat-associated core"/>
    <property type="match status" value="1"/>
</dbReference>
<evidence type="ECO:0008006" key="3">
    <source>
        <dbReference type="Google" id="ProtNLM"/>
    </source>
</evidence>